<dbReference type="Pfam" id="PF13350">
    <property type="entry name" value="Y_phosphatase3"/>
    <property type="match status" value="1"/>
</dbReference>
<evidence type="ECO:0000259" key="1">
    <source>
        <dbReference type="PROSITE" id="PS50056"/>
    </source>
</evidence>
<dbReference type="AlphaFoldDB" id="A0A9N9M102"/>
<dbReference type="OrthoDB" id="449382at2759"/>
<name>A0A9N9M102_9HELO</name>
<dbReference type="InterPro" id="IPR026893">
    <property type="entry name" value="Tyr/Ser_Pase_IphP-type"/>
</dbReference>
<reference evidence="2" key="1">
    <citation type="submission" date="2021-07" db="EMBL/GenBank/DDBJ databases">
        <authorList>
            <person name="Durling M."/>
        </authorList>
    </citation>
    <scope>NUCLEOTIDE SEQUENCE</scope>
</reference>
<evidence type="ECO:0000313" key="2">
    <source>
        <dbReference type="EMBL" id="CAG8981081.1"/>
    </source>
</evidence>
<dbReference type="InterPro" id="IPR029021">
    <property type="entry name" value="Prot-tyrosine_phosphatase-like"/>
</dbReference>
<dbReference type="EMBL" id="CAJVRM010000443">
    <property type="protein sequence ID" value="CAG8981081.1"/>
    <property type="molecule type" value="Genomic_DNA"/>
</dbReference>
<protein>
    <recommendedName>
        <fullName evidence="1">Tyrosine specific protein phosphatases domain-containing protein</fullName>
    </recommendedName>
</protein>
<sequence>MSEESEMEDNGPLTTEEDLRRAAEITSKPPFVQIGNLCNFRDVGGWDVDVDVDLVVGGEEGEVGDEGDGIETDGRRRVKGKVRKGILYRGPDLYISPFPFLSLIILDPTQRTNSHPNKSGSLTTQGEQTLRDELHVKTILDLRSVPQIERAGGVREVEGTRRVWCPVFEVAMYSPVNAGRRYGLYCGVGEGIVAAFEEIMEHSAKPSFIPLLHHLASLNPTQPDATILHCTTGNNRTGILTALLLSLLGVPDSQIVDEYALSHHGLASSREKTVDRLMRNQRFVEVIGEGVEGRKKAARMVGARRESMGLFLQRVRERGGVEGWARGLGVSGECVEGVRGVMVEVFEEEGG</sequence>
<dbReference type="GO" id="GO:0004721">
    <property type="term" value="F:phosphoprotein phosphatase activity"/>
    <property type="evidence" value="ECO:0007669"/>
    <property type="project" value="InterPro"/>
</dbReference>
<dbReference type="PROSITE" id="PS00383">
    <property type="entry name" value="TYR_PHOSPHATASE_1"/>
    <property type="match status" value="1"/>
</dbReference>
<proteinExistence type="predicted"/>
<gene>
    <name evidence="2" type="ORF">HYALB_00013346</name>
</gene>
<dbReference type="SUPFAM" id="SSF52799">
    <property type="entry name" value="(Phosphotyrosine protein) phosphatases II"/>
    <property type="match status" value="1"/>
</dbReference>
<dbReference type="InterPro" id="IPR000387">
    <property type="entry name" value="Tyr_Pase_dom"/>
</dbReference>
<feature type="domain" description="Tyrosine specific protein phosphatases" evidence="1">
    <location>
        <begin position="206"/>
        <end position="274"/>
    </location>
</feature>
<dbReference type="PROSITE" id="PS50056">
    <property type="entry name" value="TYR_PHOSPHATASE_2"/>
    <property type="match status" value="1"/>
</dbReference>
<comment type="caution">
    <text evidence="2">The sequence shown here is derived from an EMBL/GenBank/DDBJ whole genome shotgun (WGS) entry which is preliminary data.</text>
</comment>
<evidence type="ECO:0000313" key="3">
    <source>
        <dbReference type="Proteomes" id="UP000701801"/>
    </source>
</evidence>
<dbReference type="InterPro" id="IPR016130">
    <property type="entry name" value="Tyr_Pase_AS"/>
</dbReference>
<dbReference type="PANTHER" id="PTHR31126">
    <property type="entry name" value="TYROSINE-PROTEIN PHOSPHATASE"/>
    <property type="match status" value="1"/>
</dbReference>
<dbReference type="PANTHER" id="PTHR31126:SF1">
    <property type="entry name" value="TYROSINE SPECIFIC PROTEIN PHOSPHATASES DOMAIN-CONTAINING PROTEIN"/>
    <property type="match status" value="1"/>
</dbReference>
<accession>A0A9N9M102</accession>
<keyword evidence="3" id="KW-1185">Reference proteome</keyword>
<dbReference type="Proteomes" id="UP000701801">
    <property type="component" value="Unassembled WGS sequence"/>
</dbReference>
<organism evidence="2 3">
    <name type="scientific">Hymenoscyphus albidus</name>
    <dbReference type="NCBI Taxonomy" id="595503"/>
    <lineage>
        <taxon>Eukaryota</taxon>
        <taxon>Fungi</taxon>
        <taxon>Dikarya</taxon>
        <taxon>Ascomycota</taxon>
        <taxon>Pezizomycotina</taxon>
        <taxon>Leotiomycetes</taxon>
        <taxon>Helotiales</taxon>
        <taxon>Helotiaceae</taxon>
        <taxon>Hymenoscyphus</taxon>
    </lineage>
</organism>
<dbReference type="Gene3D" id="3.90.190.10">
    <property type="entry name" value="Protein tyrosine phosphatase superfamily"/>
    <property type="match status" value="1"/>
</dbReference>